<feature type="transmembrane region" description="Helical" evidence="9">
    <location>
        <begin position="220"/>
        <end position="247"/>
    </location>
</feature>
<dbReference type="PANTHER" id="PTHR32502:SF23">
    <property type="entry name" value="TRANSPORT PROTEIN, PTS SYSTEM"/>
    <property type="match status" value="1"/>
</dbReference>
<feature type="transmembrane region" description="Helical" evidence="9">
    <location>
        <begin position="511"/>
        <end position="532"/>
    </location>
</feature>
<evidence type="ECO:0000256" key="6">
    <source>
        <dbReference type="ARBA" id="ARBA00022692"/>
    </source>
</evidence>
<dbReference type="PROSITE" id="PS51106">
    <property type="entry name" value="PTS_EIIC_TYPE_4"/>
    <property type="match status" value="1"/>
</dbReference>
<dbReference type="InterPro" id="IPR004704">
    <property type="entry name" value="PTS_IID_man"/>
</dbReference>
<evidence type="ECO:0000256" key="7">
    <source>
        <dbReference type="ARBA" id="ARBA00022989"/>
    </source>
</evidence>
<evidence type="ECO:0000256" key="9">
    <source>
        <dbReference type="SAM" id="Phobius"/>
    </source>
</evidence>
<keyword evidence="5" id="KW-0598">Phosphotransferase system</keyword>
<sequence length="533" mass="57041">MGSITPLQVLVLGFFAFLCAVDELWLVLGVFTPLISGVITGLVVGDPLTGLVVGSLVQFIFTGLAAIGGGTVPDPATGTIAAVVIASVAGLKPEAAVALALPIGYLTMNIEIGVRSFCAVFSHWADREIERGNFDRIPLINLLGLVPWGLSRAVPIWALLGAVAVNPEGVKSFIESLSVVQVGPLTVKLWDALGVAGGVLPALGVAIMMRMMLSRLNLGYFVLGFVLAAYLKLNLLPIALIGASLALTQYTLSYRGLLEGVGGQQAPAQPRGTAARRGFLRWLVRSLFLQSSWNYERMQGVGFAHGMLEIEKKLRKDPEELKAWMRMHNEFYNTNPWLHNLIYGRVSSVGGQGAGLEAVRGVKTALMGPVAGLGDSIMWFVVVPVSFLIGASLGAQGNFAGPVLSLLMCFPIAMAVRYYSLVYGYRYGLSLAEVLRGEVLKVFREAVTAFAMAVVGGIAALYVRARAPLVVATVDSQQIQLQFILDQIMPSLLPLVFTLFAYWLIRYKGVSYGRAAIILFLTALLLGALGILG</sequence>
<evidence type="ECO:0000313" key="10">
    <source>
        <dbReference type="EMBL" id="HHP04501.1"/>
    </source>
</evidence>
<dbReference type="InterPro" id="IPR004700">
    <property type="entry name" value="PTS_IIC_man"/>
</dbReference>
<reference evidence="10" key="1">
    <citation type="journal article" date="2020" name="mSystems">
        <title>Genome- and Community-Level Interaction Insights into Carbon Utilization and Element Cycling Functions of Hydrothermarchaeota in Hydrothermal Sediment.</title>
        <authorList>
            <person name="Zhou Z."/>
            <person name="Liu Y."/>
            <person name="Xu W."/>
            <person name="Pan J."/>
            <person name="Luo Z.H."/>
            <person name="Li M."/>
        </authorList>
    </citation>
    <scope>NUCLEOTIDE SEQUENCE [LARGE SCALE GENOMIC DNA]</scope>
    <source>
        <strain evidence="10">SpSt-1125</strain>
    </source>
</reference>
<dbReference type="GO" id="GO:0009401">
    <property type="term" value="P:phosphoenolpyruvate-dependent sugar phosphotransferase system"/>
    <property type="evidence" value="ECO:0007669"/>
    <property type="project" value="UniProtKB-KW"/>
</dbReference>
<feature type="transmembrane region" description="Helical" evidence="9">
    <location>
        <begin position="139"/>
        <end position="165"/>
    </location>
</feature>
<keyword evidence="8 9" id="KW-0472">Membrane</keyword>
<gene>
    <name evidence="10" type="ORF">ENM88_01950</name>
</gene>
<feature type="transmembrane region" description="Helical" evidence="9">
    <location>
        <begin position="7"/>
        <end position="28"/>
    </location>
</feature>
<comment type="caution">
    <text evidence="10">The sequence shown here is derived from an EMBL/GenBank/DDBJ whole genome shotgun (WGS) entry which is preliminary data.</text>
</comment>
<organism evidence="10">
    <name type="scientific">Thermofilum pendens</name>
    <dbReference type="NCBI Taxonomy" id="2269"/>
    <lineage>
        <taxon>Archaea</taxon>
        <taxon>Thermoproteota</taxon>
        <taxon>Thermoprotei</taxon>
        <taxon>Thermofilales</taxon>
        <taxon>Thermofilaceae</taxon>
        <taxon>Thermofilum</taxon>
    </lineage>
</organism>
<dbReference type="PANTHER" id="PTHR32502">
    <property type="entry name" value="N-ACETYLGALACTOSAMINE PERMEASE II COMPONENT-RELATED"/>
    <property type="match status" value="1"/>
</dbReference>
<feature type="transmembrane region" description="Helical" evidence="9">
    <location>
        <begin position="483"/>
        <end position="505"/>
    </location>
</feature>
<feature type="transmembrane region" description="Helical" evidence="9">
    <location>
        <begin position="185"/>
        <end position="208"/>
    </location>
</feature>
<dbReference type="InterPro" id="IPR050303">
    <property type="entry name" value="GatZ_KbaZ_carbometab"/>
</dbReference>
<feature type="transmembrane region" description="Helical" evidence="9">
    <location>
        <begin position="377"/>
        <end position="395"/>
    </location>
</feature>
<evidence type="ECO:0008006" key="11">
    <source>
        <dbReference type="Google" id="ProtNLM"/>
    </source>
</evidence>
<dbReference type="Pfam" id="PF03609">
    <property type="entry name" value="EII-Sor"/>
    <property type="match status" value="1"/>
</dbReference>
<dbReference type="AlphaFoldDB" id="A0A7J3X607"/>
<evidence type="ECO:0000256" key="8">
    <source>
        <dbReference type="ARBA" id="ARBA00023136"/>
    </source>
</evidence>
<dbReference type="Pfam" id="PF03613">
    <property type="entry name" value="EIID-AGA"/>
    <property type="match status" value="1"/>
</dbReference>
<feature type="transmembrane region" description="Helical" evidence="9">
    <location>
        <begin position="402"/>
        <end position="422"/>
    </location>
</feature>
<feature type="transmembrane region" description="Helical" evidence="9">
    <location>
        <begin position="442"/>
        <end position="463"/>
    </location>
</feature>
<keyword evidence="3" id="KW-1003">Cell membrane</keyword>
<dbReference type="GO" id="GO:0005886">
    <property type="term" value="C:plasma membrane"/>
    <property type="evidence" value="ECO:0007669"/>
    <property type="project" value="UniProtKB-SubCell"/>
</dbReference>
<accession>A0A7J3X607</accession>
<evidence type="ECO:0000256" key="5">
    <source>
        <dbReference type="ARBA" id="ARBA00022683"/>
    </source>
</evidence>
<keyword evidence="6 9" id="KW-0812">Transmembrane</keyword>
<proteinExistence type="predicted"/>
<evidence type="ECO:0000256" key="1">
    <source>
        <dbReference type="ARBA" id="ARBA00004651"/>
    </source>
</evidence>
<name>A0A7J3X607_THEPE</name>
<protein>
    <recommendedName>
        <fullName evidence="11">PTS system mannose/fructose/sorbose family IID component</fullName>
    </recommendedName>
</protein>
<comment type="subcellular location">
    <subcellularLocation>
        <location evidence="1">Cell membrane</location>
        <topology evidence="1">Multi-pass membrane protein</topology>
    </subcellularLocation>
</comment>
<evidence type="ECO:0000256" key="3">
    <source>
        <dbReference type="ARBA" id="ARBA00022475"/>
    </source>
</evidence>
<evidence type="ECO:0000256" key="2">
    <source>
        <dbReference type="ARBA" id="ARBA00022448"/>
    </source>
</evidence>
<evidence type="ECO:0000256" key="4">
    <source>
        <dbReference type="ARBA" id="ARBA00022597"/>
    </source>
</evidence>
<keyword evidence="4" id="KW-0762">Sugar transport</keyword>
<dbReference type="EMBL" id="DRZM01000068">
    <property type="protein sequence ID" value="HHP04501.1"/>
    <property type="molecule type" value="Genomic_DNA"/>
</dbReference>
<keyword evidence="2" id="KW-0813">Transport</keyword>
<dbReference type="PROSITE" id="PS51108">
    <property type="entry name" value="PTS_EIID"/>
    <property type="match status" value="1"/>
</dbReference>
<keyword evidence="7 9" id="KW-1133">Transmembrane helix</keyword>